<evidence type="ECO:0000313" key="4">
    <source>
        <dbReference type="Proteomes" id="UP000194318"/>
    </source>
</evidence>
<accession>A0A1Y2NWD4</accession>
<evidence type="ECO:0000313" key="5">
    <source>
        <dbReference type="Proteomes" id="UP000731519"/>
    </source>
</evidence>
<dbReference type="EMBL" id="ASYR01000016">
    <property type="protein sequence ID" value="KAF0649198.1"/>
    <property type="molecule type" value="Genomic_DNA"/>
</dbReference>
<dbReference type="InterPro" id="IPR006448">
    <property type="entry name" value="Phage_term_ssu_P27"/>
</dbReference>
<protein>
    <submittedName>
        <fullName evidence="3">Phage terminase, small subunit</fullName>
    </submittedName>
</protein>
<feature type="region of interest" description="Disordered" evidence="1">
    <location>
        <begin position="133"/>
        <end position="156"/>
    </location>
</feature>
<evidence type="ECO:0000256" key="1">
    <source>
        <dbReference type="SAM" id="MobiDB-lite"/>
    </source>
</evidence>
<keyword evidence="5" id="KW-1185">Reference proteome</keyword>
<sequence>MASPKPRPAGLKLIEGRGPGRDSGGRKVTEPPAFKRLPPEAPEWLPEEARAEWDRVVPELARLDLLKPVDRSALTAYCLTWDRLVQAQREMDADGSVLSENSQGRVRHPAVAVIESASKELRAWAAEFGLTPSAEGKVARQGDDDGDEANPFAGSG</sequence>
<feature type="region of interest" description="Disordered" evidence="1">
    <location>
        <begin position="1"/>
        <end position="41"/>
    </location>
</feature>
<dbReference type="Pfam" id="PF05119">
    <property type="entry name" value="Terminase_4"/>
    <property type="match status" value="1"/>
</dbReference>
<reference evidence="3 4" key="2">
    <citation type="submission" date="2016-09" db="EMBL/GenBank/DDBJ databases">
        <title>Streptomyces fradiae DSM40063, a candidate organism with high potential of specific P450 cytochromes.</title>
        <authorList>
            <person name="Grumaz C."/>
            <person name="Vainshtein Y."/>
            <person name="Kirstahler P."/>
            <person name="Sohn K."/>
        </authorList>
    </citation>
    <scope>NUCLEOTIDE SEQUENCE [LARGE SCALE GENOMIC DNA]</scope>
    <source>
        <strain evidence="3 4">DSM 40063</strain>
    </source>
</reference>
<evidence type="ECO:0000313" key="3">
    <source>
        <dbReference type="EMBL" id="OSY51824.1"/>
    </source>
</evidence>
<evidence type="ECO:0000313" key="2">
    <source>
        <dbReference type="EMBL" id="KAF0649198.1"/>
    </source>
</evidence>
<dbReference type="RefSeq" id="WP_031129064.1">
    <property type="nucleotide sequence ID" value="NZ_ASYR01000016.1"/>
</dbReference>
<dbReference type="GeneID" id="91403041"/>
<dbReference type="EMBL" id="MIFZ01000217">
    <property type="protein sequence ID" value="OSY51824.1"/>
    <property type="molecule type" value="Genomic_DNA"/>
</dbReference>
<name>A0A1Y2NWD4_STRFR</name>
<comment type="caution">
    <text evidence="3">The sequence shown here is derived from an EMBL/GenBank/DDBJ whole genome shotgun (WGS) entry which is preliminary data.</text>
</comment>
<dbReference type="Proteomes" id="UP000731519">
    <property type="component" value="Unassembled WGS sequence"/>
</dbReference>
<organism evidence="3 4">
    <name type="scientific">Streptomyces fradiae ATCC 10745 = DSM 40063</name>
    <dbReference type="NCBI Taxonomy" id="1319510"/>
    <lineage>
        <taxon>Bacteria</taxon>
        <taxon>Bacillati</taxon>
        <taxon>Actinomycetota</taxon>
        <taxon>Actinomycetes</taxon>
        <taxon>Kitasatosporales</taxon>
        <taxon>Streptomycetaceae</taxon>
        <taxon>Streptomyces</taxon>
    </lineage>
</organism>
<dbReference type="NCBIfam" id="TIGR01558">
    <property type="entry name" value="sm_term_P27"/>
    <property type="match status" value="1"/>
</dbReference>
<reference evidence="2 5" key="1">
    <citation type="submission" date="2013-05" db="EMBL/GenBank/DDBJ databases">
        <title>Genome Sequence of Streptomyces fradiae.</title>
        <authorList>
            <person name="Kirby R."/>
        </authorList>
    </citation>
    <scope>NUCLEOTIDE SEQUENCE [LARGE SCALE GENOMIC DNA]</scope>
    <source>
        <strain evidence="2 5">ATCC 10745</strain>
    </source>
</reference>
<proteinExistence type="predicted"/>
<feature type="compositionally biased region" description="Basic and acidic residues" evidence="1">
    <location>
        <begin position="14"/>
        <end position="29"/>
    </location>
</feature>
<gene>
    <name evidence="3" type="ORF">BG846_02498</name>
    <name evidence="2" type="ORF">K701_13900</name>
</gene>
<dbReference type="Proteomes" id="UP000194318">
    <property type="component" value="Unassembled WGS sequence"/>
</dbReference>
<dbReference type="AlphaFoldDB" id="A0A1Y2NWD4"/>